<reference evidence="4" key="1">
    <citation type="submission" date="2014-12" db="EMBL/GenBank/DDBJ databases">
        <authorList>
            <person name="Salcher M.M."/>
        </authorList>
    </citation>
    <scope>NUCLEOTIDE SEQUENCE [LARGE SCALE GENOMIC DNA]</scope>
    <source>
        <strain evidence="4">MMS-10A-171</strain>
    </source>
</reference>
<feature type="transmembrane region" description="Helical" evidence="2">
    <location>
        <begin position="6"/>
        <end position="28"/>
    </location>
</feature>
<dbReference type="EMBL" id="LN794158">
    <property type="protein sequence ID" value="CEN56379.1"/>
    <property type="molecule type" value="Genomic_DNA"/>
</dbReference>
<dbReference type="PANTHER" id="PTHR41532">
    <property type="entry name" value="FIXS PROTEIN"/>
    <property type="match status" value="1"/>
</dbReference>
<dbReference type="RefSeq" id="WP_045752040.1">
    <property type="nucleotide sequence ID" value="NZ_LN794158.1"/>
</dbReference>
<dbReference type="KEGG" id="mbac:BN1209_1341"/>
<evidence type="ECO:0000256" key="2">
    <source>
        <dbReference type="SAM" id="Phobius"/>
    </source>
</evidence>
<keyword evidence="2" id="KW-0472">Membrane</keyword>
<dbReference type="AlphaFoldDB" id="A0A0B7IZ39"/>
<evidence type="ECO:0000313" key="4">
    <source>
        <dbReference type="Proteomes" id="UP000056322"/>
    </source>
</evidence>
<dbReference type="InterPro" id="IPR004714">
    <property type="entry name" value="Cyt_oxidase_maturation_cbb3"/>
</dbReference>
<dbReference type="PANTHER" id="PTHR41532:SF1">
    <property type="entry name" value="FIXS PROTEIN"/>
    <property type="match status" value="1"/>
</dbReference>
<keyword evidence="2" id="KW-0812">Transmembrane</keyword>
<dbReference type="HOGENOM" id="CLU_176840_1_1_4"/>
<dbReference type="STRING" id="1581680.BN1209_1341"/>
<evidence type="ECO:0000313" key="3">
    <source>
        <dbReference type="EMBL" id="CEN56379.1"/>
    </source>
</evidence>
<organism evidence="3 4">
    <name type="scientific">Candidatus Methylopumilus turicensis</name>
    <dbReference type="NCBI Taxonomy" id="1581680"/>
    <lineage>
        <taxon>Bacteria</taxon>
        <taxon>Pseudomonadati</taxon>
        <taxon>Pseudomonadota</taxon>
        <taxon>Betaproteobacteria</taxon>
        <taxon>Nitrosomonadales</taxon>
        <taxon>Methylophilaceae</taxon>
        <taxon>Candidatus Methylopumilus</taxon>
    </lineage>
</organism>
<dbReference type="NCBIfam" id="TIGR00847">
    <property type="entry name" value="ccoS"/>
    <property type="match status" value="1"/>
</dbReference>
<protein>
    <submittedName>
        <fullName evidence="3">Cytochrome oxidase maturation protein, cbb3-type</fullName>
    </submittedName>
</protein>
<name>A0A0B7IZ39_9PROT</name>
<dbReference type="OrthoDB" id="9802763at2"/>
<dbReference type="Proteomes" id="UP000056322">
    <property type="component" value="Chromosome 1"/>
</dbReference>
<evidence type="ECO:0000256" key="1">
    <source>
        <dbReference type="SAM" id="MobiDB-lite"/>
    </source>
</evidence>
<accession>A0A0B7IZ39</accession>
<gene>
    <name evidence="3" type="ORF">BN1209_1341</name>
</gene>
<dbReference type="Pfam" id="PF03597">
    <property type="entry name" value="FixS"/>
    <property type="match status" value="1"/>
</dbReference>
<keyword evidence="2" id="KW-1133">Transmembrane helix</keyword>
<proteinExistence type="predicted"/>
<feature type="region of interest" description="Disordered" evidence="1">
    <location>
        <begin position="53"/>
        <end position="72"/>
    </location>
</feature>
<sequence>MSLNALFFQLGLTIVFIGLAAIGIFWAIKNGQYDDLDGPAQRILMDEDDPMIPFKQRKQSSRSVEQDRANSK</sequence>
<keyword evidence="4" id="KW-1185">Reference proteome</keyword>